<dbReference type="PRINTS" id="PR01438">
    <property type="entry name" value="UNVRSLSTRESS"/>
</dbReference>
<dbReference type="EMBL" id="LQQU01000003">
    <property type="protein sequence ID" value="KZE35093.1"/>
    <property type="molecule type" value="Genomic_DNA"/>
</dbReference>
<dbReference type="AlphaFoldDB" id="A0A161SEU7"/>
<organism evidence="3 4">
    <name type="scientific">Crenobacter luteus</name>
    <dbReference type="NCBI Taxonomy" id="1452487"/>
    <lineage>
        <taxon>Bacteria</taxon>
        <taxon>Pseudomonadati</taxon>
        <taxon>Pseudomonadota</taxon>
        <taxon>Betaproteobacteria</taxon>
        <taxon>Neisseriales</taxon>
        <taxon>Neisseriaceae</taxon>
        <taxon>Crenobacter</taxon>
    </lineage>
</organism>
<gene>
    <name evidence="3" type="ORF">AVW16_04720</name>
</gene>
<dbReference type="SUPFAM" id="SSF52402">
    <property type="entry name" value="Adenine nucleotide alpha hydrolases-like"/>
    <property type="match status" value="1"/>
</dbReference>
<dbReference type="Gene3D" id="3.40.50.620">
    <property type="entry name" value="HUPs"/>
    <property type="match status" value="1"/>
</dbReference>
<dbReference type="CDD" id="cd00293">
    <property type="entry name" value="USP-like"/>
    <property type="match status" value="1"/>
</dbReference>
<dbReference type="RefSeq" id="WP_066609514.1">
    <property type="nucleotide sequence ID" value="NZ_LQQU01000003.1"/>
</dbReference>
<comment type="similarity">
    <text evidence="1">Belongs to the universal stress protein A family.</text>
</comment>
<name>A0A161SEU7_9NEIS</name>
<dbReference type="PANTHER" id="PTHR46268">
    <property type="entry name" value="STRESS RESPONSE PROTEIN NHAX"/>
    <property type="match status" value="1"/>
</dbReference>
<sequence>MPYQRILVPVDDSTVSSLAIDHACMLAREMKGTLRLVHVVELDQFGWRRSHPLGDEERRSLREAGDRVIELATLRALKNGVTPQTHTVSAWREALVATLVDEARQWGADLVVMGTHGRTGLAHLLVGSIAEGVLRHSAAPVMLIRQHG</sequence>
<dbReference type="InterPro" id="IPR006015">
    <property type="entry name" value="Universal_stress_UspA"/>
</dbReference>
<accession>A0A161SEU7</accession>
<evidence type="ECO:0000256" key="1">
    <source>
        <dbReference type="ARBA" id="ARBA00008791"/>
    </source>
</evidence>
<dbReference type="InterPro" id="IPR014729">
    <property type="entry name" value="Rossmann-like_a/b/a_fold"/>
</dbReference>
<dbReference type="STRING" id="1452487.AVW16_04720"/>
<evidence type="ECO:0000313" key="4">
    <source>
        <dbReference type="Proteomes" id="UP000076625"/>
    </source>
</evidence>
<dbReference type="InterPro" id="IPR006016">
    <property type="entry name" value="UspA"/>
</dbReference>
<dbReference type="Proteomes" id="UP000076625">
    <property type="component" value="Unassembled WGS sequence"/>
</dbReference>
<evidence type="ECO:0000313" key="3">
    <source>
        <dbReference type="EMBL" id="KZE35093.1"/>
    </source>
</evidence>
<reference evidence="4" key="1">
    <citation type="submission" date="2016-01" db="EMBL/GenBank/DDBJ databases">
        <title>Draft genome of Chromobacterium sp. F49.</title>
        <authorList>
            <person name="Hong K.W."/>
        </authorList>
    </citation>
    <scope>NUCLEOTIDE SEQUENCE [LARGE SCALE GENOMIC DNA]</scope>
    <source>
        <strain evidence="4">CN10</strain>
    </source>
</reference>
<dbReference type="OrthoDB" id="8547832at2"/>
<evidence type="ECO:0000259" key="2">
    <source>
        <dbReference type="Pfam" id="PF00582"/>
    </source>
</evidence>
<feature type="domain" description="UspA" evidence="2">
    <location>
        <begin position="3"/>
        <end position="145"/>
    </location>
</feature>
<proteinExistence type="inferred from homology"/>
<dbReference type="Pfam" id="PF00582">
    <property type="entry name" value="Usp"/>
    <property type="match status" value="1"/>
</dbReference>
<dbReference type="PANTHER" id="PTHR46268:SF6">
    <property type="entry name" value="UNIVERSAL STRESS PROTEIN UP12"/>
    <property type="match status" value="1"/>
</dbReference>
<comment type="caution">
    <text evidence="3">The sequence shown here is derived from an EMBL/GenBank/DDBJ whole genome shotgun (WGS) entry which is preliminary data.</text>
</comment>
<keyword evidence="4" id="KW-1185">Reference proteome</keyword>
<protein>
    <recommendedName>
        <fullName evidence="2">UspA domain-containing protein</fullName>
    </recommendedName>
</protein>